<organism evidence="2 3">
    <name type="scientific">Pseudovibrio japonicus</name>
    <dbReference type="NCBI Taxonomy" id="366534"/>
    <lineage>
        <taxon>Bacteria</taxon>
        <taxon>Pseudomonadati</taxon>
        <taxon>Pseudomonadota</taxon>
        <taxon>Alphaproteobacteria</taxon>
        <taxon>Hyphomicrobiales</taxon>
        <taxon>Stappiaceae</taxon>
        <taxon>Pseudovibrio</taxon>
    </lineage>
</organism>
<evidence type="ECO:0000313" key="3">
    <source>
        <dbReference type="Proteomes" id="UP000637980"/>
    </source>
</evidence>
<dbReference type="EMBL" id="BMXE01000002">
    <property type="protein sequence ID" value="GHB26215.1"/>
    <property type="molecule type" value="Genomic_DNA"/>
</dbReference>
<reference evidence="3" key="1">
    <citation type="journal article" date="2019" name="Int. J. Syst. Evol. Microbiol.">
        <title>The Global Catalogue of Microorganisms (GCM) 10K type strain sequencing project: providing services to taxonomists for standard genome sequencing and annotation.</title>
        <authorList>
            <consortium name="The Broad Institute Genomics Platform"/>
            <consortium name="The Broad Institute Genome Sequencing Center for Infectious Disease"/>
            <person name="Wu L."/>
            <person name="Ma J."/>
        </authorList>
    </citation>
    <scope>NUCLEOTIDE SEQUENCE [LARGE SCALE GENOMIC DNA]</scope>
    <source>
        <strain evidence="3">KCTC 12861</strain>
    </source>
</reference>
<protein>
    <submittedName>
        <fullName evidence="2">Uncharacterized protein</fullName>
    </submittedName>
</protein>
<comment type="caution">
    <text evidence="2">The sequence shown here is derived from an EMBL/GenBank/DDBJ whole genome shotgun (WGS) entry which is preliminary data.</text>
</comment>
<dbReference type="Proteomes" id="UP000637980">
    <property type="component" value="Unassembled WGS sequence"/>
</dbReference>
<sequence length="111" mass="11920">MLLERKIGAGVRKGGAIKRLPARCLPCLHQFKFLSFGKICRCFQDLVDPSLIFGAKVGSPLQIDSGSSRNEEAGKSGGGSGYHSGTAAKCGWNHCWHNGGLYYIGLHKNAN</sequence>
<evidence type="ECO:0000313" key="2">
    <source>
        <dbReference type="EMBL" id="GHB26215.1"/>
    </source>
</evidence>
<feature type="region of interest" description="Disordered" evidence="1">
    <location>
        <begin position="59"/>
        <end position="83"/>
    </location>
</feature>
<accession>A0ABQ3E606</accession>
<keyword evidence="3" id="KW-1185">Reference proteome</keyword>
<name>A0ABQ3E606_9HYPH</name>
<proteinExistence type="predicted"/>
<evidence type="ECO:0000256" key="1">
    <source>
        <dbReference type="SAM" id="MobiDB-lite"/>
    </source>
</evidence>
<gene>
    <name evidence="2" type="ORF">GCM10007094_12990</name>
</gene>